<reference evidence="2 3" key="1">
    <citation type="journal article" date="2019" name="Commun. Biol.">
        <title>The bagworm genome reveals a unique fibroin gene that provides high tensile strength.</title>
        <authorList>
            <person name="Kono N."/>
            <person name="Nakamura H."/>
            <person name="Ohtoshi R."/>
            <person name="Tomita M."/>
            <person name="Numata K."/>
            <person name="Arakawa K."/>
        </authorList>
    </citation>
    <scope>NUCLEOTIDE SEQUENCE [LARGE SCALE GENOMIC DNA]</scope>
</reference>
<evidence type="ECO:0000313" key="3">
    <source>
        <dbReference type="Proteomes" id="UP000299102"/>
    </source>
</evidence>
<feature type="compositionally biased region" description="Low complexity" evidence="1">
    <location>
        <begin position="146"/>
        <end position="155"/>
    </location>
</feature>
<dbReference type="AlphaFoldDB" id="A0A4C1VUS2"/>
<dbReference type="EMBL" id="BGZK01000408">
    <property type="protein sequence ID" value="GBP41939.1"/>
    <property type="molecule type" value="Genomic_DNA"/>
</dbReference>
<keyword evidence="3" id="KW-1185">Reference proteome</keyword>
<name>A0A4C1VUS2_EUMVA</name>
<gene>
    <name evidence="2" type="ORF">EVAR_31702_1</name>
</gene>
<comment type="caution">
    <text evidence="2">The sequence shown here is derived from an EMBL/GenBank/DDBJ whole genome shotgun (WGS) entry which is preliminary data.</text>
</comment>
<protein>
    <submittedName>
        <fullName evidence="2">Uncharacterized protein</fullName>
    </submittedName>
</protein>
<accession>A0A4C1VUS2</accession>
<feature type="region of interest" description="Disordered" evidence="1">
    <location>
        <begin position="128"/>
        <end position="166"/>
    </location>
</feature>
<evidence type="ECO:0000256" key="1">
    <source>
        <dbReference type="SAM" id="MobiDB-lite"/>
    </source>
</evidence>
<proteinExistence type="predicted"/>
<organism evidence="2 3">
    <name type="scientific">Eumeta variegata</name>
    <name type="common">Bagworm moth</name>
    <name type="synonym">Eumeta japonica</name>
    <dbReference type="NCBI Taxonomy" id="151549"/>
    <lineage>
        <taxon>Eukaryota</taxon>
        <taxon>Metazoa</taxon>
        <taxon>Ecdysozoa</taxon>
        <taxon>Arthropoda</taxon>
        <taxon>Hexapoda</taxon>
        <taxon>Insecta</taxon>
        <taxon>Pterygota</taxon>
        <taxon>Neoptera</taxon>
        <taxon>Endopterygota</taxon>
        <taxon>Lepidoptera</taxon>
        <taxon>Glossata</taxon>
        <taxon>Ditrysia</taxon>
        <taxon>Tineoidea</taxon>
        <taxon>Psychidae</taxon>
        <taxon>Oiketicinae</taxon>
        <taxon>Eumeta</taxon>
    </lineage>
</organism>
<feature type="compositionally biased region" description="Basic residues" evidence="1">
    <location>
        <begin position="157"/>
        <end position="166"/>
    </location>
</feature>
<sequence length="225" mass="25235">MRKKILWRLSVVSTLKLDLPQPPYNKQIFSGVCYLETNMNCATELTLKQGLEETERNQWLVAKGVLQQPGVNYRGTFSPVVRRYRCFESTGRRDGAKRYTTSLELCMPAVYRWLTKCIKVINGNKLGETPIRRQPSRATAGGGAGASRAINSGRGRANGRRTRKARTVSAGARLRPGAGRGRLTFALYPSAGGGRRLASAFEHPSLRIFRFSDRSRLSLPFDWRL</sequence>
<dbReference type="Proteomes" id="UP000299102">
    <property type="component" value="Unassembled WGS sequence"/>
</dbReference>
<evidence type="ECO:0000313" key="2">
    <source>
        <dbReference type="EMBL" id="GBP41939.1"/>
    </source>
</evidence>